<dbReference type="Gene3D" id="1.10.10.2910">
    <property type="match status" value="1"/>
</dbReference>
<comment type="caution">
    <text evidence="2">The sequence shown here is derived from an EMBL/GenBank/DDBJ whole genome shotgun (WGS) entry which is preliminary data.</text>
</comment>
<dbReference type="OrthoDB" id="9794834at2"/>
<evidence type="ECO:0000313" key="2">
    <source>
        <dbReference type="EMBL" id="KMS60452.1"/>
    </source>
</evidence>
<evidence type="ECO:0000313" key="3">
    <source>
        <dbReference type="Proteomes" id="UP000052268"/>
    </source>
</evidence>
<keyword evidence="3" id="KW-1185">Reference proteome</keyword>
<accession>A0A0J7YA22</accession>
<dbReference type="RefSeq" id="WP_059149732.1">
    <property type="nucleotide sequence ID" value="NZ_KQ130452.1"/>
</dbReference>
<dbReference type="AlphaFoldDB" id="A0A0J7YA22"/>
<dbReference type="Pfam" id="PF06114">
    <property type="entry name" value="Peptidase_M78"/>
    <property type="match status" value="1"/>
</dbReference>
<proteinExistence type="predicted"/>
<feature type="domain" description="IrrE N-terminal-like" evidence="1">
    <location>
        <begin position="68"/>
        <end position="171"/>
    </location>
</feature>
<gene>
    <name evidence="2" type="ORF">V474_01120</name>
</gene>
<evidence type="ECO:0000259" key="1">
    <source>
        <dbReference type="Pfam" id="PF06114"/>
    </source>
</evidence>
<dbReference type="PANTHER" id="PTHR43236:SF2">
    <property type="entry name" value="BLL0069 PROTEIN"/>
    <property type="match status" value="1"/>
</dbReference>
<dbReference type="PANTHER" id="PTHR43236">
    <property type="entry name" value="ANTITOXIN HIGA1"/>
    <property type="match status" value="1"/>
</dbReference>
<dbReference type="PATRIC" id="fig|1114963.3.peg.220"/>
<reference evidence="2 3" key="1">
    <citation type="journal article" date="2015" name="G3 (Bethesda)">
        <title>Insights into Ongoing Evolution of the Hexachlorocyclohexane Catabolic Pathway from Comparative Genomics of Ten Sphingomonadaceae Strains.</title>
        <authorList>
            <person name="Pearce S.L."/>
            <person name="Oakeshott J.G."/>
            <person name="Pandey G."/>
        </authorList>
    </citation>
    <scope>NUCLEOTIDE SEQUENCE [LARGE SCALE GENOMIC DNA]</scope>
    <source>
        <strain evidence="2 3">LL02</strain>
    </source>
</reference>
<sequence>MKNAALLKDLADCASPETMLAAILRHYPQLAAPIDVEAIARSAGIAEFRDLETDGATSTLMADIAKSQGIISVAAGMSAPRRRFAIAHQLGHFLIKSQRGDRQCTGRDLAENRRDTPHRKEEMQANRFAAGLLMPKPLFARFVTDLGKPTVSHLPALAAAYGVTLEAAVSRYADLTQTTCAFLFIKDGTIRLVRPSRSFPALSVRSGDPAPGAVGGAGANEATVWLPANACEWLSIARDVRQPKLAFQTLRKANGFQLVMLFVDAAAERRADEEAEKQANERPRFGR</sequence>
<dbReference type="EMBL" id="JACU01000001">
    <property type="protein sequence ID" value="KMS60452.1"/>
    <property type="molecule type" value="Genomic_DNA"/>
</dbReference>
<organism evidence="2 3">
    <name type="scientific">Novosphingobium barchaimii LL02</name>
    <dbReference type="NCBI Taxonomy" id="1114963"/>
    <lineage>
        <taxon>Bacteria</taxon>
        <taxon>Pseudomonadati</taxon>
        <taxon>Pseudomonadota</taxon>
        <taxon>Alphaproteobacteria</taxon>
        <taxon>Sphingomonadales</taxon>
        <taxon>Sphingomonadaceae</taxon>
        <taxon>Novosphingobium</taxon>
    </lineage>
</organism>
<dbReference type="Proteomes" id="UP000052268">
    <property type="component" value="Unassembled WGS sequence"/>
</dbReference>
<protein>
    <recommendedName>
        <fullName evidence="1">IrrE N-terminal-like domain-containing protein</fullName>
    </recommendedName>
</protein>
<name>A0A0J7YA22_9SPHN</name>
<dbReference type="InterPro" id="IPR052345">
    <property type="entry name" value="Rad_response_metalloprotease"/>
</dbReference>
<dbReference type="InterPro" id="IPR010359">
    <property type="entry name" value="IrrE_HExxH"/>
</dbReference>